<keyword evidence="8 12" id="KW-0175">Coiled coil</keyword>
<evidence type="ECO:0000313" key="15">
    <source>
        <dbReference type="Proteomes" id="UP001497744"/>
    </source>
</evidence>
<dbReference type="GO" id="GO:0005634">
    <property type="term" value="C:nucleus"/>
    <property type="evidence" value="ECO:0007669"/>
    <property type="project" value="UniProtKB-SubCell"/>
</dbReference>
<evidence type="ECO:0000256" key="9">
    <source>
        <dbReference type="ARBA" id="ARBA00023172"/>
    </source>
</evidence>
<keyword evidence="15" id="KW-1185">Reference proteome</keyword>
<keyword evidence="14" id="KW-0378">Hydrolase</keyword>
<reference evidence="14 15" key="1">
    <citation type="submission" date="2021-06" db="EMBL/GenBank/DDBJ databases">
        <title>Genome sequence of Babesia caballi.</title>
        <authorList>
            <person name="Yamagishi J."/>
            <person name="Kidaka T."/>
            <person name="Ochi A."/>
        </authorList>
    </citation>
    <scope>NUCLEOTIDE SEQUENCE [LARGE SCALE GENOMIC DNA]</scope>
    <source>
        <strain evidence="14">USDA-D6B2</strain>
    </source>
</reference>
<evidence type="ECO:0000256" key="5">
    <source>
        <dbReference type="ARBA" id="ARBA00022741"/>
    </source>
</evidence>
<evidence type="ECO:0000313" key="14">
    <source>
        <dbReference type="EMBL" id="GIX65821.1"/>
    </source>
</evidence>
<dbReference type="GeneID" id="94197302"/>
<dbReference type="Gene3D" id="3.40.50.300">
    <property type="entry name" value="P-loop containing nucleotide triphosphate hydrolases"/>
    <property type="match status" value="2"/>
</dbReference>
<dbReference type="Proteomes" id="UP001497744">
    <property type="component" value="Unassembled WGS sequence"/>
</dbReference>
<evidence type="ECO:0000256" key="7">
    <source>
        <dbReference type="ARBA" id="ARBA00022840"/>
    </source>
</evidence>
<evidence type="ECO:0000256" key="4">
    <source>
        <dbReference type="ARBA" id="ARBA00022454"/>
    </source>
</evidence>
<gene>
    <name evidence="14" type="ORF">BcabD6B2_52560</name>
</gene>
<dbReference type="Gene3D" id="1.10.287.1490">
    <property type="match status" value="1"/>
</dbReference>
<dbReference type="PANTHER" id="PTHR19306">
    <property type="entry name" value="STRUCTURAL MAINTENANCE OF CHROMOSOMES 5,6 SMC5, SMC6"/>
    <property type="match status" value="1"/>
</dbReference>
<keyword evidence="10" id="KW-0234">DNA repair</keyword>
<keyword evidence="5" id="KW-0547">Nucleotide-binding</keyword>
<dbReference type="Gene3D" id="1.20.5.340">
    <property type="match status" value="1"/>
</dbReference>
<keyword evidence="7" id="KW-0067">ATP-binding</keyword>
<feature type="domain" description="RecF/RecN/SMC N-terminal" evidence="13">
    <location>
        <begin position="5"/>
        <end position="986"/>
    </location>
</feature>
<dbReference type="GO" id="GO:0016787">
    <property type="term" value="F:hydrolase activity"/>
    <property type="evidence" value="ECO:0007669"/>
    <property type="project" value="UniProtKB-KW"/>
</dbReference>
<feature type="coiled-coil region" evidence="12">
    <location>
        <begin position="297"/>
        <end position="385"/>
    </location>
</feature>
<keyword evidence="11" id="KW-0539">Nucleus</keyword>
<feature type="coiled-coil region" evidence="12">
    <location>
        <begin position="688"/>
        <end position="806"/>
    </location>
</feature>
<proteinExistence type="inferred from homology"/>
<dbReference type="PANTHER" id="PTHR19306:SF6">
    <property type="entry name" value="STRUCTURAL MAINTENANCE OF CHROMOSOMES PROTEIN 6"/>
    <property type="match status" value="1"/>
</dbReference>
<keyword evidence="9" id="KW-0233">DNA recombination</keyword>
<evidence type="ECO:0000256" key="8">
    <source>
        <dbReference type="ARBA" id="ARBA00023054"/>
    </source>
</evidence>
<keyword evidence="6" id="KW-0227">DNA damage</keyword>
<dbReference type="GO" id="GO:0003684">
    <property type="term" value="F:damaged DNA binding"/>
    <property type="evidence" value="ECO:0007669"/>
    <property type="project" value="TreeGrafter"/>
</dbReference>
<evidence type="ECO:0000256" key="1">
    <source>
        <dbReference type="ARBA" id="ARBA00004123"/>
    </source>
</evidence>
<name>A0AAV4M025_BABCB</name>
<dbReference type="InterPro" id="IPR027417">
    <property type="entry name" value="P-loop_NTPase"/>
</dbReference>
<feature type="coiled-coil region" evidence="12">
    <location>
        <begin position="144"/>
        <end position="199"/>
    </location>
</feature>
<dbReference type="GO" id="GO:0035861">
    <property type="term" value="C:site of double-strand break"/>
    <property type="evidence" value="ECO:0007669"/>
    <property type="project" value="TreeGrafter"/>
</dbReference>
<feature type="coiled-coil region" evidence="12">
    <location>
        <begin position="844"/>
        <end position="878"/>
    </location>
</feature>
<comment type="similarity">
    <text evidence="3">Belongs to the SMC family. SMC6 subfamily.</text>
</comment>
<evidence type="ECO:0000256" key="6">
    <source>
        <dbReference type="ARBA" id="ARBA00022763"/>
    </source>
</evidence>
<comment type="caution">
    <text evidence="14">The sequence shown here is derived from an EMBL/GenBank/DDBJ whole genome shotgun (WGS) entry which is preliminary data.</text>
</comment>
<comment type="subcellular location">
    <subcellularLocation>
        <location evidence="2">Chromosome</location>
    </subcellularLocation>
    <subcellularLocation>
        <location evidence="1">Nucleus</location>
    </subcellularLocation>
</comment>
<sequence>MDVEGKSAIVQGMALCFGGYGHSAGRDTALAHYIKDYHLRDGPNVARIEVTMSNHGAGSYKPEVYGDVVVLSRSINRRGSSFHMGGSSRKKATITKKELTQYLRHIKLSIGNPTTYMDQESSKSFFFQSNSSSFYRYYSAAAGLIEMEENLSAEKRNLEDCKAELKVRKRVLAPDREKLRDLSKQIKLFEDKLTEWRSAKVMYKLSQYRADKERYQALKETYDSFSQSDPKVEIVKLKKGIELFSEEQEAVKSEIQTMTAASFRQKEEITRVTDKIAALGDSISDTRSQVAAKQAAISQVETAMDNLGEELAAVAAEPADIEKQRLERELEACRQEYDEVDRQYEAAAAAISHVESTIAEIDTQLRAARSDLDEQKRENAALAVSGGWTKRAEAFRNSLYRYDVRKVLDDIARMRLGGLFTHTPIGPIGEYLLVRRDVPSPKVLAVVEHHLRNMLHTWLVATEQDRRALESVLVKHGCSRSHAKIMKSNIFSRPDLVEHTQRQLPETAHPQSIYRCLAVEHIPPTLLYVLADACNIGRAVICSDDEGLQELLSKEDHKVTVAYSMTRLNSGRRVNGSLHLSPCYDKHPFAYAYVRYAEESEADRSSGQEQLKGSCAERERSLMQLMSSLSKERSECTARLNEQRREMEAIRSGKTGVLRKRTRLEADLKDEIDHLESTNHSSRYKKCCEALEEIRADYRRQLAALEEELAQLEATAASLESDKAAQEEALKTANEDLKAALKRISGLRVDVQKIQQRVQIQKTQIKALEKNMKDYHFKLDGYVSDLQEAERQLRVHESEMDAEGIDYSVELPTKPPDDYLRILNLSNEVLQRIVDDSRGIEAHLTSLREQQAAAERALEDKERRLRETTANYQVQKKNYVKRCRRFEECRDRTERKAKRAFRQTLDAVTGYDGNLVFNDVNRTLEIQIHNKQQSYARAHVATDLKTLSGGEQSAIQLSMLQSLATISFSPIHMFDEVDVYMDEATRVKK</sequence>
<evidence type="ECO:0000256" key="10">
    <source>
        <dbReference type="ARBA" id="ARBA00023204"/>
    </source>
</evidence>
<evidence type="ECO:0000259" key="13">
    <source>
        <dbReference type="Pfam" id="PF02463"/>
    </source>
</evidence>
<accession>A0AAV4M025</accession>
<dbReference type="GO" id="GO:0000724">
    <property type="term" value="P:double-strand break repair via homologous recombination"/>
    <property type="evidence" value="ECO:0007669"/>
    <property type="project" value="TreeGrafter"/>
</dbReference>
<dbReference type="SUPFAM" id="SSF52540">
    <property type="entry name" value="P-loop containing nucleoside triphosphate hydrolases"/>
    <property type="match status" value="2"/>
</dbReference>
<dbReference type="EMBL" id="BPLF01000005">
    <property type="protein sequence ID" value="GIX65821.1"/>
    <property type="molecule type" value="Genomic_DNA"/>
</dbReference>
<organism evidence="14 15">
    <name type="scientific">Babesia caballi</name>
    <dbReference type="NCBI Taxonomy" id="5871"/>
    <lineage>
        <taxon>Eukaryota</taxon>
        <taxon>Sar</taxon>
        <taxon>Alveolata</taxon>
        <taxon>Apicomplexa</taxon>
        <taxon>Aconoidasida</taxon>
        <taxon>Piroplasmida</taxon>
        <taxon>Babesiidae</taxon>
        <taxon>Babesia</taxon>
    </lineage>
</organism>
<dbReference type="GO" id="GO:0003697">
    <property type="term" value="F:single-stranded DNA binding"/>
    <property type="evidence" value="ECO:0007669"/>
    <property type="project" value="TreeGrafter"/>
</dbReference>
<keyword evidence="4" id="KW-0158">Chromosome</keyword>
<dbReference type="GO" id="GO:0030915">
    <property type="term" value="C:Smc5-Smc6 complex"/>
    <property type="evidence" value="ECO:0007669"/>
    <property type="project" value="TreeGrafter"/>
</dbReference>
<dbReference type="Pfam" id="PF02463">
    <property type="entry name" value="SMC_N"/>
    <property type="match status" value="1"/>
</dbReference>
<evidence type="ECO:0000256" key="11">
    <source>
        <dbReference type="ARBA" id="ARBA00023242"/>
    </source>
</evidence>
<dbReference type="RefSeq" id="XP_067717890.1">
    <property type="nucleotide sequence ID" value="XM_067861789.1"/>
</dbReference>
<dbReference type="AlphaFoldDB" id="A0AAV4M025"/>
<evidence type="ECO:0000256" key="3">
    <source>
        <dbReference type="ARBA" id="ARBA00006793"/>
    </source>
</evidence>
<evidence type="ECO:0000256" key="2">
    <source>
        <dbReference type="ARBA" id="ARBA00004286"/>
    </source>
</evidence>
<dbReference type="GO" id="GO:0005524">
    <property type="term" value="F:ATP binding"/>
    <property type="evidence" value="ECO:0007669"/>
    <property type="project" value="UniProtKB-KW"/>
</dbReference>
<evidence type="ECO:0000256" key="12">
    <source>
        <dbReference type="SAM" id="Coils"/>
    </source>
</evidence>
<protein>
    <submittedName>
        <fullName evidence="14">P-loop containing nucleoside triphosphate hydrolase protein</fullName>
    </submittedName>
</protein>
<dbReference type="InterPro" id="IPR003395">
    <property type="entry name" value="RecF/RecN/SMC_N"/>
</dbReference>